<feature type="domain" description="Response regulatory" evidence="4">
    <location>
        <begin position="2"/>
        <end position="116"/>
    </location>
</feature>
<evidence type="ECO:0000259" key="4">
    <source>
        <dbReference type="PROSITE" id="PS50110"/>
    </source>
</evidence>
<dbReference type="SUPFAM" id="SSF52172">
    <property type="entry name" value="CheY-like"/>
    <property type="match status" value="1"/>
</dbReference>
<dbReference type="SMART" id="SM00448">
    <property type="entry name" value="REC"/>
    <property type="match status" value="1"/>
</dbReference>
<feature type="domain" description="OmpR/PhoB-type" evidence="5">
    <location>
        <begin position="125"/>
        <end position="218"/>
    </location>
</feature>
<dbReference type="Proteomes" id="UP001216579">
    <property type="component" value="Unassembled WGS sequence"/>
</dbReference>
<dbReference type="Pfam" id="PF00486">
    <property type="entry name" value="Trans_reg_C"/>
    <property type="match status" value="1"/>
</dbReference>
<feature type="modified residue" description="4-aspartylphosphate" evidence="2">
    <location>
        <position position="51"/>
    </location>
</feature>
<protein>
    <submittedName>
        <fullName evidence="6">Response regulator transcription factor</fullName>
    </submittedName>
</protein>
<dbReference type="Gene3D" id="6.10.250.690">
    <property type="match status" value="1"/>
</dbReference>
<feature type="DNA-binding region" description="OmpR/PhoB-type" evidence="3">
    <location>
        <begin position="125"/>
        <end position="218"/>
    </location>
</feature>
<dbReference type="PROSITE" id="PS51755">
    <property type="entry name" value="OMPR_PHOB"/>
    <property type="match status" value="1"/>
</dbReference>
<reference evidence="6 7" key="1">
    <citation type="submission" date="2023-03" db="EMBL/GenBank/DDBJ databases">
        <title>Draft genome sequence of Streptomyces sp. RB6PN23 isolated from peat swamp forest in Thailand.</title>
        <authorList>
            <person name="Klaysubun C."/>
            <person name="Duangmal K."/>
        </authorList>
    </citation>
    <scope>NUCLEOTIDE SEQUENCE [LARGE SCALE GENOMIC DNA]</scope>
    <source>
        <strain evidence="6 7">RB6PN23</strain>
    </source>
</reference>
<evidence type="ECO:0000256" key="2">
    <source>
        <dbReference type="PROSITE-ProRule" id="PRU00169"/>
    </source>
</evidence>
<dbReference type="Gene3D" id="3.40.50.2300">
    <property type="match status" value="1"/>
</dbReference>
<gene>
    <name evidence="6" type="ORF">P3G67_29250</name>
</gene>
<dbReference type="InterPro" id="IPR039420">
    <property type="entry name" value="WalR-like"/>
</dbReference>
<dbReference type="Gene3D" id="1.10.10.10">
    <property type="entry name" value="Winged helix-like DNA-binding domain superfamily/Winged helix DNA-binding domain"/>
    <property type="match status" value="1"/>
</dbReference>
<keyword evidence="1 3" id="KW-0238">DNA-binding</keyword>
<organism evidence="6 7">
    <name type="scientific">Streptomyces silvisoli</name>
    <dbReference type="NCBI Taxonomy" id="3034235"/>
    <lineage>
        <taxon>Bacteria</taxon>
        <taxon>Bacillati</taxon>
        <taxon>Actinomycetota</taxon>
        <taxon>Actinomycetes</taxon>
        <taxon>Kitasatosporales</taxon>
        <taxon>Streptomycetaceae</taxon>
        <taxon>Streptomyces</taxon>
    </lineage>
</organism>
<dbReference type="Pfam" id="PF00072">
    <property type="entry name" value="Response_reg"/>
    <property type="match status" value="1"/>
</dbReference>
<dbReference type="InterPro" id="IPR036388">
    <property type="entry name" value="WH-like_DNA-bd_sf"/>
</dbReference>
<proteinExistence type="predicted"/>
<evidence type="ECO:0000259" key="5">
    <source>
        <dbReference type="PROSITE" id="PS51755"/>
    </source>
</evidence>
<dbReference type="InterPro" id="IPR001789">
    <property type="entry name" value="Sig_transdc_resp-reg_receiver"/>
</dbReference>
<dbReference type="PANTHER" id="PTHR48111">
    <property type="entry name" value="REGULATOR OF RPOS"/>
    <property type="match status" value="1"/>
</dbReference>
<evidence type="ECO:0000256" key="1">
    <source>
        <dbReference type="ARBA" id="ARBA00023125"/>
    </source>
</evidence>
<evidence type="ECO:0000313" key="7">
    <source>
        <dbReference type="Proteomes" id="UP001216579"/>
    </source>
</evidence>
<dbReference type="InterPro" id="IPR011006">
    <property type="entry name" value="CheY-like_superfamily"/>
</dbReference>
<keyword evidence="2" id="KW-0597">Phosphoprotein</keyword>
<sequence>MDVLLVEDEVELAQMLADGLRGEGMNVRVAHDGARALELTAASDFDVVVLDRDLPGISGDAVCRALVASGHPARILMLTAAGTISDRVEGLSLGADDYLAKPFAYVELVARVHALARRRGAPGPPTVLERRGVRLDTARRLAERDGRPLGLTRKELSVLEVLLAADGGIVTARELLEQVWDPYVTPETTAVKVAVYQLRKKLGDPPLIETVPRFGYRL</sequence>
<dbReference type="EMBL" id="JARJBC010000024">
    <property type="protein sequence ID" value="MDF3293229.1"/>
    <property type="molecule type" value="Genomic_DNA"/>
</dbReference>
<dbReference type="InterPro" id="IPR001867">
    <property type="entry name" value="OmpR/PhoB-type_DNA-bd"/>
</dbReference>
<comment type="caution">
    <text evidence="6">The sequence shown here is derived from an EMBL/GenBank/DDBJ whole genome shotgun (WGS) entry which is preliminary data.</text>
</comment>
<dbReference type="CDD" id="cd00383">
    <property type="entry name" value="trans_reg_C"/>
    <property type="match status" value="1"/>
</dbReference>
<evidence type="ECO:0000313" key="6">
    <source>
        <dbReference type="EMBL" id="MDF3293229.1"/>
    </source>
</evidence>
<evidence type="ECO:0000256" key="3">
    <source>
        <dbReference type="PROSITE-ProRule" id="PRU01091"/>
    </source>
</evidence>
<name>A0ABT5ZUM6_9ACTN</name>
<dbReference type="SMART" id="SM00862">
    <property type="entry name" value="Trans_reg_C"/>
    <property type="match status" value="1"/>
</dbReference>
<accession>A0ABT5ZUM6</accession>
<dbReference type="PROSITE" id="PS50110">
    <property type="entry name" value="RESPONSE_REGULATORY"/>
    <property type="match status" value="1"/>
</dbReference>
<keyword evidence="7" id="KW-1185">Reference proteome</keyword>
<dbReference type="PANTHER" id="PTHR48111:SF36">
    <property type="entry name" value="TRANSCRIPTIONAL REGULATORY PROTEIN CUTR"/>
    <property type="match status" value="1"/>
</dbReference>
<dbReference type="RefSeq" id="WP_276096168.1">
    <property type="nucleotide sequence ID" value="NZ_JARJBC010000024.1"/>
</dbReference>